<sequence length="111" mass="12751">MPRSMNRASFDQVSELDRGRVVAFCDCELLSEKSIIVLDEIQATVMHRWMQEEMTDPTGRSHPPRCTTAGDNRWIVRMAGRNRVATSRTIAQQIQSVTRHSVSARPVRRRL</sequence>
<dbReference type="AlphaFoldDB" id="A0A8X6R877"/>
<proteinExistence type="predicted"/>
<organism evidence="1 2">
    <name type="scientific">Trichonephila clavipes</name>
    <name type="common">Golden silk orbweaver</name>
    <name type="synonym">Nephila clavipes</name>
    <dbReference type="NCBI Taxonomy" id="2585209"/>
    <lineage>
        <taxon>Eukaryota</taxon>
        <taxon>Metazoa</taxon>
        <taxon>Ecdysozoa</taxon>
        <taxon>Arthropoda</taxon>
        <taxon>Chelicerata</taxon>
        <taxon>Arachnida</taxon>
        <taxon>Araneae</taxon>
        <taxon>Araneomorphae</taxon>
        <taxon>Entelegynae</taxon>
        <taxon>Araneoidea</taxon>
        <taxon>Nephilidae</taxon>
        <taxon>Trichonephila</taxon>
    </lineage>
</organism>
<evidence type="ECO:0000313" key="1">
    <source>
        <dbReference type="EMBL" id="GFX90206.1"/>
    </source>
</evidence>
<gene>
    <name evidence="1" type="primary">NCL1_10765</name>
    <name evidence="1" type="ORF">TNCV_2449811</name>
</gene>
<protein>
    <submittedName>
        <fullName evidence="1">Transposable element Tcb1 transposase</fullName>
    </submittedName>
</protein>
<dbReference type="EMBL" id="BMAU01021093">
    <property type="protein sequence ID" value="GFX90206.1"/>
    <property type="molecule type" value="Genomic_DNA"/>
</dbReference>
<keyword evidence="2" id="KW-1185">Reference proteome</keyword>
<reference evidence="1" key="1">
    <citation type="submission" date="2020-08" db="EMBL/GenBank/DDBJ databases">
        <title>Multicomponent nature underlies the extraordinary mechanical properties of spider dragline silk.</title>
        <authorList>
            <person name="Kono N."/>
            <person name="Nakamura H."/>
            <person name="Mori M."/>
            <person name="Yoshida Y."/>
            <person name="Ohtoshi R."/>
            <person name="Malay A.D."/>
            <person name="Moran D.A.P."/>
            <person name="Tomita M."/>
            <person name="Numata K."/>
            <person name="Arakawa K."/>
        </authorList>
    </citation>
    <scope>NUCLEOTIDE SEQUENCE</scope>
</reference>
<name>A0A8X6R877_TRICX</name>
<evidence type="ECO:0000313" key="2">
    <source>
        <dbReference type="Proteomes" id="UP000887159"/>
    </source>
</evidence>
<accession>A0A8X6R877</accession>
<comment type="caution">
    <text evidence="1">The sequence shown here is derived from an EMBL/GenBank/DDBJ whole genome shotgun (WGS) entry which is preliminary data.</text>
</comment>
<dbReference type="Proteomes" id="UP000887159">
    <property type="component" value="Unassembled WGS sequence"/>
</dbReference>